<evidence type="ECO:0000256" key="10">
    <source>
        <dbReference type="PROSITE-ProRule" id="PRU01360"/>
    </source>
</evidence>
<dbReference type="Gene3D" id="2.60.40.1120">
    <property type="entry name" value="Carboxypeptidase-like, regulatory domain"/>
    <property type="match status" value="1"/>
</dbReference>
<dbReference type="SUPFAM" id="SSF56935">
    <property type="entry name" value="Porins"/>
    <property type="match status" value="1"/>
</dbReference>
<dbReference type="AlphaFoldDB" id="A0A562SQN8"/>
<dbReference type="Gene3D" id="2.170.130.10">
    <property type="entry name" value="TonB-dependent receptor, plug domain"/>
    <property type="match status" value="1"/>
</dbReference>
<dbReference type="OrthoDB" id="9768177at2"/>
<keyword evidence="5 12" id="KW-0732">Signal</keyword>
<organism evidence="15 16">
    <name type="scientific">Lacibacter cauensis</name>
    <dbReference type="NCBI Taxonomy" id="510947"/>
    <lineage>
        <taxon>Bacteria</taxon>
        <taxon>Pseudomonadati</taxon>
        <taxon>Bacteroidota</taxon>
        <taxon>Chitinophagia</taxon>
        <taxon>Chitinophagales</taxon>
        <taxon>Chitinophagaceae</taxon>
        <taxon>Lacibacter</taxon>
    </lineage>
</organism>
<dbReference type="InterPro" id="IPR039426">
    <property type="entry name" value="TonB-dep_rcpt-like"/>
</dbReference>
<dbReference type="InterPro" id="IPR037066">
    <property type="entry name" value="Plug_dom_sf"/>
</dbReference>
<comment type="similarity">
    <text evidence="10 11">Belongs to the TonB-dependent receptor family.</text>
</comment>
<dbReference type="NCBIfam" id="TIGR04056">
    <property type="entry name" value="OMP_RagA_SusC"/>
    <property type="match status" value="1"/>
</dbReference>
<feature type="domain" description="TonB-dependent receptor plug" evidence="14">
    <location>
        <begin position="116"/>
        <end position="222"/>
    </location>
</feature>
<keyword evidence="8" id="KW-0675">Receptor</keyword>
<dbReference type="InterPro" id="IPR023996">
    <property type="entry name" value="TonB-dep_OMP_SusC/RagA"/>
</dbReference>
<comment type="caution">
    <text evidence="15">The sequence shown here is derived from an EMBL/GenBank/DDBJ whole genome shotgun (WGS) entry which is preliminary data.</text>
</comment>
<dbReference type="InterPro" id="IPR012910">
    <property type="entry name" value="Plug_dom"/>
</dbReference>
<evidence type="ECO:0000256" key="1">
    <source>
        <dbReference type="ARBA" id="ARBA00004571"/>
    </source>
</evidence>
<evidence type="ECO:0000256" key="7">
    <source>
        <dbReference type="ARBA" id="ARBA00023136"/>
    </source>
</evidence>
<gene>
    <name evidence="15" type="ORF">IQ13_1644</name>
</gene>
<dbReference type="InterPro" id="IPR000531">
    <property type="entry name" value="Beta-barrel_TonB"/>
</dbReference>
<dbReference type="InterPro" id="IPR023997">
    <property type="entry name" value="TonB-dep_OMP_SusC/RagA_CS"/>
</dbReference>
<evidence type="ECO:0000256" key="6">
    <source>
        <dbReference type="ARBA" id="ARBA00023077"/>
    </source>
</evidence>
<keyword evidence="4 10" id="KW-0812">Transmembrane</keyword>
<feature type="domain" description="TonB-dependent receptor-like beta-barrel" evidence="13">
    <location>
        <begin position="449"/>
        <end position="828"/>
    </location>
</feature>
<keyword evidence="16" id="KW-1185">Reference proteome</keyword>
<dbReference type="Pfam" id="PF00593">
    <property type="entry name" value="TonB_dep_Rec_b-barrel"/>
    <property type="match status" value="1"/>
</dbReference>
<evidence type="ECO:0000256" key="2">
    <source>
        <dbReference type="ARBA" id="ARBA00022448"/>
    </source>
</evidence>
<dbReference type="GO" id="GO:0044718">
    <property type="term" value="P:siderophore transmembrane transport"/>
    <property type="evidence" value="ECO:0007669"/>
    <property type="project" value="TreeGrafter"/>
</dbReference>
<dbReference type="PANTHER" id="PTHR30069:SF29">
    <property type="entry name" value="HEMOGLOBIN AND HEMOGLOBIN-HAPTOGLOBIN-BINDING PROTEIN 1-RELATED"/>
    <property type="match status" value="1"/>
</dbReference>
<dbReference type="Gene3D" id="2.40.170.20">
    <property type="entry name" value="TonB-dependent receptor, beta-barrel domain"/>
    <property type="match status" value="1"/>
</dbReference>
<dbReference type="InterPro" id="IPR036942">
    <property type="entry name" value="Beta-barrel_TonB_sf"/>
</dbReference>
<dbReference type="GO" id="GO:0009279">
    <property type="term" value="C:cell outer membrane"/>
    <property type="evidence" value="ECO:0007669"/>
    <property type="project" value="UniProtKB-SubCell"/>
</dbReference>
<feature type="chain" id="PRO_5022086189" evidence="12">
    <location>
        <begin position="21"/>
        <end position="1075"/>
    </location>
</feature>
<evidence type="ECO:0000256" key="3">
    <source>
        <dbReference type="ARBA" id="ARBA00022452"/>
    </source>
</evidence>
<protein>
    <submittedName>
        <fullName evidence="15">TonB-linked SusC/RagA family outer membrane protein</fullName>
    </submittedName>
</protein>
<evidence type="ECO:0000256" key="12">
    <source>
        <dbReference type="SAM" id="SignalP"/>
    </source>
</evidence>
<dbReference type="SUPFAM" id="SSF49464">
    <property type="entry name" value="Carboxypeptidase regulatory domain-like"/>
    <property type="match status" value="1"/>
</dbReference>
<evidence type="ECO:0000313" key="16">
    <source>
        <dbReference type="Proteomes" id="UP000316167"/>
    </source>
</evidence>
<keyword evidence="2 10" id="KW-0813">Transport</keyword>
<dbReference type="InterPro" id="IPR008969">
    <property type="entry name" value="CarboxyPept-like_regulatory"/>
</dbReference>
<evidence type="ECO:0000259" key="14">
    <source>
        <dbReference type="Pfam" id="PF07715"/>
    </source>
</evidence>
<sequence>MRKLVSMMVVLLLCITQVFAQDKTVTGKVTDEKDGTPLAGVSVTVKGTSIGTTTATDGSYSLSVPSSAKTLVFSFVNYQQIEMAIGGKTTINAGLSTNEKSLQEVVVVGYTRTTKEAFTGSAKSVTGDQLNNKSVSNVSQALAGEVAGVRVINPSGQPGTSAVIRIRGFGSVNGNRAPLYVVDGVPFTGSINSINPNDIASTTVLKDAAATSIYGSRGANGVIVITTKTGRGKKSFIEVDGRFGSNRAILPRYDVLRSPEEFIGLSWEALYNEGVIVNNANPTNYANTRLFSANGIDPRNNIWKNVTTGADLINPTTRTVLPGVTRLYDPENWEEYAFQPSNRLESNIRFGGGDSRTNFYTSFGYLNDVGYSINTDFRRLNARINLNHEVKKWLSTNFNLNYANTRSNNNGQGSSSNSVFWFADNMPSIYPLFMRDASGNKIPDPIFGGFRYDYGETGRKFGSLTNAIADATFNTNRTFNNELTGTTSANIKFTDELSLENRLGVQYNSTVGYQLTNKFYGSAASQNGSIFQSRNNLMNLNLLNMLRYNKRIGNHNIDALLAHEATKYEFEISSASGQNLVSNYDVSLTNAIIKNPTQTSYKNTNNLESYFTQVSYDYDGTYYLSGTVRRDGSSRFVPGKQWGTFGSVGAGWVVSKMRFMDNAGILKYLKLKASYGILGDQNGLGFYPGVSSISINVLNNLPSFGIPTPGNPELTWETSKMFQVGADFRLGNFLDGSIEYYIKNTDNLIFDRRVGISNGYALLQVNDGQLRNAGIEFELTGHILKGTNHFLDLSVNGEHFDNTITRMPLDPSFGNKEKPIDVQGAYAWSKGRSIFDFYLRNFTGVDPTDGASTWTVYYIDANNDGIYQSTERLTTDLENFKANNPDKIGSLKTATTKTYSHATQFYNGKSAVPKLRGAFNLAGGFKGFDLAVQLLYSFGGYAYDGAYATLMGNGLIGNNNWHTDIRRRWQKAGDVTDVPRLSNNTDANVNAQSTRFLEKANYLALNNIRLGYTLPSNVAQRLGIIESASLFVSGDNLWLHSARRGFNPSTAETGGSDMYRYSPLSTITFGCKIKF</sequence>
<dbReference type="EMBL" id="VLLE01000003">
    <property type="protein sequence ID" value="TWI83532.1"/>
    <property type="molecule type" value="Genomic_DNA"/>
</dbReference>
<evidence type="ECO:0000256" key="11">
    <source>
        <dbReference type="RuleBase" id="RU003357"/>
    </source>
</evidence>
<keyword evidence="7 10" id="KW-0472">Membrane</keyword>
<evidence type="ECO:0000313" key="15">
    <source>
        <dbReference type="EMBL" id="TWI83532.1"/>
    </source>
</evidence>
<dbReference type="PANTHER" id="PTHR30069">
    <property type="entry name" value="TONB-DEPENDENT OUTER MEMBRANE RECEPTOR"/>
    <property type="match status" value="1"/>
</dbReference>
<evidence type="ECO:0000256" key="4">
    <source>
        <dbReference type="ARBA" id="ARBA00022692"/>
    </source>
</evidence>
<keyword evidence="6 11" id="KW-0798">TonB box</keyword>
<dbReference type="RefSeq" id="WP_144885761.1">
    <property type="nucleotide sequence ID" value="NZ_VLLE01000003.1"/>
</dbReference>
<proteinExistence type="inferred from homology"/>
<dbReference type="Pfam" id="PF07715">
    <property type="entry name" value="Plug"/>
    <property type="match status" value="1"/>
</dbReference>
<keyword evidence="3 10" id="KW-1134">Transmembrane beta strand</keyword>
<comment type="subcellular location">
    <subcellularLocation>
        <location evidence="1 10">Cell outer membrane</location>
        <topology evidence="1 10">Multi-pass membrane protein</topology>
    </subcellularLocation>
</comment>
<feature type="signal peptide" evidence="12">
    <location>
        <begin position="1"/>
        <end position="20"/>
    </location>
</feature>
<reference evidence="15 16" key="1">
    <citation type="journal article" date="2015" name="Stand. Genomic Sci.">
        <title>Genomic Encyclopedia of Bacterial and Archaeal Type Strains, Phase III: the genomes of soil and plant-associated and newly described type strains.</title>
        <authorList>
            <person name="Whitman W.B."/>
            <person name="Woyke T."/>
            <person name="Klenk H.P."/>
            <person name="Zhou Y."/>
            <person name="Lilburn T.G."/>
            <person name="Beck B.J."/>
            <person name="De Vos P."/>
            <person name="Vandamme P."/>
            <person name="Eisen J.A."/>
            <person name="Garrity G."/>
            <person name="Hugenholtz P."/>
            <person name="Kyrpides N.C."/>
        </authorList>
    </citation>
    <scope>NUCLEOTIDE SEQUENCE [LARGE SCALE GENOMIC DNA]</scope>
    <source>
        <strain evidence="15 16">CGMCC 1.7271</strain>
    </source>
</reference>
<dbReference type="NCBIfam" id="TIGR04057">
    <property type="entry name" value="SusC_RagA_signa"/>
    <property type="match status" value="1"/>
</dbReference>
<evidence type="ECO:0000256" key="8">
    <source>
        <dbReference type="ARBA" id="ARBA00023170"/>
    </source>
</evidence>
<dbReference type="GO" id="GO:0015344">
    <property type="term" value="F:siderophore uptake transmembrane transporter activity"/>
    <property type="evidence" value="ECO:0007669"/>
    <property type="project" value="TreeGrafter"/>
</dbReference>
<evidence type="ECO:0000259" key="13">
    <source>
        <dbReference type="Pfam" id="PF00593"/>
    </source>
</evidence>
<dbReference type="Proteomes" id="UP000316167">
    <property type="component" value="Unassembled WGS sequence"/>
</dbReference>
<accession>A0A562SQN8</accession>
<keyword evidence="9 10" id="KW-0998">Cell outer membrane</keyword>
<evidence type="ECO:0000256" key="5">
    <source>
        <dbReference type="ARBA" id="ARBA00022729"/>
    </source>
</evidence>
<dbReference type="Pfam" id="PF13715">
    <property type="entry name" value="CarbopepD_reg_2"/>
    <property type="match status" value="1"/>
</dbReference>
<name>A0A562SQN8_9BACT</name>
<evidence type="ECO:0000256" key="9">
    <source>
        <dbReference type="ARBA" id="ARBA00023237"/>
    </source>
</evidence>
<dbReference type="PROSITE" id="PS52016">
    <property type="entry name" value="TONB_DEPENDENT_REC_3"/>
    <property type="match status" value="1"/>
</dbReference>